<evidence type="ECO:0000256" key="3">
    <source>
        <dbReference type="ARBA" id="ARBA00022679"/>
    </source>
</evidence>
<dbReference type="InterPro" id="IPR029499">
    <property type="entry name" value="PduO-typ"/>
</dbReference>
<dbReference type="NCBIfam" id="TIGR00636">
    <property type="entry name" value="PduO_Nterm"/>
    <property type="match status" value="1"/>
</dbReference>
<evidence type="ECO:0000256" key="6">
    <source>
        <dbReference type="RuleBase" id="RU366026"/>
    </source>
</evidence>
<comment type="catalytic activity">
    <reaction evidence="6">
        <text>2 cob(II)yrinate a,c diamide + reduced [electron-transfer flavoprotein] + 2 ATP = 2 adenosylcob(III)yrinate a,c-diamide + 2 triphosphate + oxidized [electron-transfer flavoprotein] + 3 H(+)</text>
        <dbReference type="Rhea" id="RHEA:11528"/>
        <dbReference type="Rhea" id="RHEA-COMP:10685"/>
        <dbReference type="Rhea" id="RHEA-COMP:10686"/>
        <dbReference type="ChEBI" id="CHEBI:15378"/>
        <dbReference type="ChEBI" id="CHEBI:18036"/>
        <dbReference type="ChEBI" id="CHEBI:30616"/>
        <dbReference type="ChEBI" id="CHEBI:57692"/>
        <dbReference type="ChEBI" id="CHEBI:58307"/>
        <dbReference type="ChEBI" id="CHEBI:58503"/>
        <dbReference type="ChEBI" id="CHEBI:58537"/>
        <dbReference type="EC" id="2.5.1.17"/>
    </reaction>
</comment>
<dbReference type="FunFam" id="1.20.1200.10:FF:000001">
    <property type="entry name" value="Cob(I)yrinic acid a,c-diamide adenosyltransferase"/>
    <property type="match status" value="1"/>
</dbReference>
<dbReference type="EC" id="2.5.1.17" evidence="6"/>
<evidence type="ECO:0000313" key="9">
    <source>
        <dbReference type="EMBL" id="MCO7544310.1"/>
    </source>
</evidence>
<evidence type="ECO:0000256" key="4">
    <source>
        <dbReference type="ARBA" id="ARBA00022741"/>
    </source>
</evidence>
<keyword evidence="6" id="KW-0169">Cobalamin biosynthesis</keyword>
<keyword evidence="3 6" id="KW-0808">Transferase</keyword>
<dbReference type="AlphaFoldDB" id="A0AA41WK05"/>
<proteinExistence type="inferred from homology"/>
<evidence type="ECO:0000256" key="2">
    <source>
        <dbReference type="ARBA" id="ARBA00011233"/>
    </source>
</evidence>
<evidence type="ECO:0000259" key="8">
    <source>
        <dbReference type="Pfam" id="PF01923"/>
    </source>
</evidence>
<dbReference type="Proteomes" id="UP001165292">
    <property type="component" value="Unassembled WGS sequence"/>
</dbReference>
<protein>
    <recommendedName>
        <fullName evidence="6">Corrinoid adenosyltransferase</fullName>
        <ecNumber evidence="6">2.5.1.17</ecNumber>
    </recommendedName>
    <alternativeName>
        <fullName evidence="6">Cob(II)alamin adenosyltransferase</fullName>
    </alternativeName>
    <alternativeName>
        <fullName evidence="6">Cob(II)yrinic acid a,c-diamide adenosyltransferase</fullName>
    </alternativeName>
    <alternativeName>
        <fullName evidence="6">Cobinamide/cobalamin adenosyltransferase</fullName>
    </alternativeName>
</protein>
<evidence type="ECO:0000256" key="5">
    <source>
        <dbReference type="ARBA" id="ARBA00022840"/>
    </source>
</evidence>
<dbReference type="GO" id="GO:0005524">
    <property type="term" value="F:ATP binding"/>
    <property type="evidence" value="ECO:0007669"/>
    <property type="project" value="UniProtKB-UniRule"/>
</dbReference>
<keyword evidence="4 6" id="KW-0547">Nucleotide-binding</keyword>
<dbReference type="GO" id="GO:0009236">
    <property type="term" value="P:cobalamin biosynthetic process"/>
    <property type="evidence" value="ECO:0007669"/>
    <property type="project" value="UniProtKB-UniRule"/>
</dbReference>
<comment type="subunit">
    <text evidence="2">Homotrimer.</text>
</comment>
<dbReference type="PANTHER" id="PTHR12213:SF0">
    <property type="entry name" value="CORRINOID ADENOSYLTRANSFERASE MMAB"/>
    <property type="match status" value="1"/>
</dbReference>
<dbReference type="RefSeq" id="WP_014853778.1">
    <property type="nucleotide sequence ID" value="NZ_DALYSN010000011.1"/>
</dbReference>
<accession>A0AA41WK05</accession>
<dbReference type="Pfam" id="PF01923">
    <property type="entry name" value="Cob_adeno_trans"/>
    <property type="match status" value="1"/>
</dbReference>
<evidence type="ECO:0000313" key="10">
    <source>
        <dbReference type="Proteomes" id="UP001165292"/>
    </source>
</evidence>
<keyword evidence="5 6" id="KW-0067">ATP-binding</keyword>
<dbReference type="InterPro" id="IPR036451">
    <property type="entry name" value="CblAdoTrfase-like_sf"/>
</dbReference>
<gene>
    <name evidence="9" type="ORF">NJF43_06015</name>
</gene>
<sequence>MGNRLSKIYTRTGDTGETGLADGRRVPKSHPRIEAMGELDTLNSQLGLLLADLAQEQGQWPGLAELIEVLSPCQHRLFDLGGELAMPEYQALDEAEISRLEAAIDRWNQELGPLKDFIMPGGSRLIALAHLCRSLARTAERRCQLLNASEPLRPVGLAYLNRLSDLFFVAARLIARRQGCAEILWQAASAPGSANA</sequence>
<dbReference type="Gene3D" id="1.20.1200.10">
    <property type="entry name" value="Cobalamin adenosyltransferase-like"/>
    <property type="match status" value="1"/>
</dbReference>
<dbReference type="InterPro" id="IPR016030">
    <property type="entry name" value="CblAdoTrfase-like"/>
</dbReference>
<name>A0AA41WK05_9GAMM</name>
<dbReference type="GO" id="GO:0008817">
    <property type="term" value="F:corrinoid adenosyltransferase activity"/>
    <property type="evidence" value="ECO:0007669"/>
    <property type="project" value="UniProtKB-UniRule"/>
</dbReference>
<feature type="domain" description="Cobalamin adenosyltransferase-like" evidence="8">
    <location>
        <begin position="8"/>
        <end position="173"/>
    </location>
</feature>
<evidence type="ECO:0000256" key="7">
    <source>
        <dbReference type="SAM" id="MobiDB-lite"/>
    </source>
</evidence>
<dbReference type="PANTHER" id="PTHR12213">
    <property type="entry name" value="CORRINOID ADENOSYLTRANSFERASE"/>
    <property type="match status" value="1"/>
</dbReference>
<feature type="region of interest" description="Disordered" evidence="7">
    <location>
        <begin position="1"/>
        <end position="25"/>
    </location>
</feature>
<dbReference type="SUPFAM" id="SSF89028">
    <property type="entry name" value="Cobalamin adenosyltransferase-like"/>
    <property type="match status" value="1"/>
</dbReference>
<reference evidence="9" key="1">
    <citation type="submission" date="2022-06" db="EMBL/GenBank/DDBJ databases">
        <title>Detection of beta-lactamases in bacteria of animal origin.</title>
        <authorList>
            <person name="Mlynarcik P."/>
            <person name="Zdarska V."/>
            <person name="Chudobova H."/>
            <person name="Prochazkova P."/>
            <person name="Hricova K."/>
            <person name="Mezerova K."/>
            <person name="Bardon J."/>
            <person name="Dolejska M."/>
            <person name="Sukkar I."/>
            <person name="Kolar M."/>
        </authorList>
    </citation>
    <scope>NUCLEOTIDE SEQUENCE</scope>
    <source>
        <strain evidence="9">S 300-3</strain>
    </source>
</reference>
<evidence type="ECO:0000256" key="1">
    <source>
        <dbReference type="ARBA" id="ARBA00007487"/>
    </source>
</evidence>
<comment type="similarity">
    <text evidence="1 6">Belongs to the Cob(I)alamin adenosyltransferase family.</text>
</comment>
<comment type="pathway">
    <text evidence="6">Cofactor biosynthesis; adenosylcobalamin biosynthesis; adenosylcobalamin from cob(II)yrinate a,c-diamide: step 2/7.</text>
</comment>
<comment type="catalytic activity">
    <reaction evidence="6">
        <text>2 cob(II)alamin + reduced [electron-transfer flavoprotein] + 2 ATP = 2 adenosylcob(III)alamin + 2 triphosphate + oxidized [electron-transfer flavoprotein] + 3 H(+)</text>
        <dbReference type="Rhea" id="RHEA:28671"/>
        <dbReference type="Rhea" id="RHEA-COMP:10685"/>
        <dbReference type="Rhea" id="RHEA-COMP:10686"/>
        <dbReference type="ChEBI" id="CHEBI:15378"/>
        <dbReference type="ChEBI" id="CHEBI:16304"/>
        <dbReference type="ChEBI" id="CHEBI:18036"/>
        <dbReference type="ChEBI" id="CHEBI:18408"/>
        <dbReference type="ChEBI" id="CHEBI:30616"/>
        <dbReference type="ChEBI" id="CHEBI:57692"/>
        <dbReference type="ChEBI" id="CHEBI:58307"/>
        <dbReference type="EC" id="2.5.1.17"/>
    </reaction>
</comment>
<dbReference type="EMBL" id="JAMYBS010000005">
    <property type="protein sequence ID" value="MCO7544310.1"/>
    <property type="molecule type" value="Genomic_DNA"/>
</dbReference>
<organism evidence="9 10">
    <name type="scientific">Stutzerimonas nitrititolerans</name>
    <dbReference type="NCBI Taxonomy" id="2482751"/>
    <lineage>
        <taxon>Bacteria</taxon>
        <taxon>Pseudomonadati</taxon>
        <taxon>Pseudomonadota</taxon>
        <taxon>Gammaproteobacteria</taxon>
        <taxon>Pseudomonadales</taxon>
        <taxon>Pseudomonadaceae</taxon>
        <taxon>Stutzerimonas</taxon>
    </lineage>
</organism>
<comment type="caution">
    <text evidence="9">The sequence shown here is derived from an EMBL/GenBank/DDBJ whole genome shotgun (WGS) entry which is preliminary data.</text>
</comment>